<comment type="caution">
    <text evidence="1">The sequence shown here is derived from an EMBL/GenBank/DDBJ whole genome shotgun (WGS) entry which is preliminary data.</text>
</comment>
<keyword evidence="2" id="KW-1185">Reference proteome</keyword>
<dbReference type="AlphaFoldDB" id="A0A9P0LMB7"/>
<gene>
    <name evidence="1" type="ORF">ACAOBT_LOCUS25064</name>
</gene>
<dbReference type="Proteomes" id="UP001152888">
    <property type="component" value="Unassembled WGS sequence"/>
</dbReference>
<name>A0A9P0LMB7_ACAOB</name>
<protein>
    <submittedName>
        <fullName evidence="1">Uncharacterized protein</fullName>
    </submittedName>
</protein>
<dbReference type="OrthoDB" id="165342at2759"/>
<reference evidence="1" key="1">
    <citation type="submission" date="2022-03" db="EMBL/GenBank/DDBJ databases">
        <authorList>
            <person name="Sayadi A."/>
        </authorList>
    </citation>
    <scope>NUCLEOTIDE SEQUENCE</scope>
</reference>
<evidence type="ECO:0000313" key="2">
    <source>
        <dbReference type="Proteomes" id="UP001152888"/>
    </source>
</evidence>
<evidence type="ECO:0000313" key="1">
    <source>
        <dbReference type="EMBL" id="CAH1999578.1"/>
    </source>
</evidence>
<sequence>MCLMRRIFFPPSNQEVYCGCIFKTLLFPFGYCCHKVFLREWIREKELGKIIHPTKKVNRLI</sequence>
<accession>A0A9P0LMB7</accession>
<organism evidence="1 2">
    <name type="scientific">Acanthoscelides obtectus</name>
    <name type="common">Bean weevil</name>
    <name type="synonym">Bruchus obtectus</name>
    <dbReference type="NCBI Taxonomy" id="200917"/>
    <lineage>
        <taxon>Eukaryota</taxon>
        <taxon>Metazoa</taxon>
        <taxon>Ecdysozoa</taxon>
        <taxon>Arthropoda</taxon>
        <taxon>Hexapoda</taxon>
        <taxon>Insecta</taxon>
        <taxon>Pterygota</taxon>
        <taxon>Neoptera</taxon>
        <taxon>Endopterygota</taxon>
        <taxon>Coleoptera</taxon>
        <taxon>Polyphaga</taxon>
        <taxon>Cucujiformia</taxon>
        <taxon>Chrysomeloidea</taxon>
        <taxon>Chrysomelidae</taxon>
        <taxon>Bruchinae</taxon>
        <taxon>Bruchini</taxon>
        <taxon>Acanthoscelides</taxon>
    </lineage>
</organism>
<dbReference type="EMBL" id="CAKOFQ010007373">
    <property type="protein sequence ID" value="CAH1999578.1"/>
    <property type="molecule type" value="Genomic_DNA"/>
</dbReference>
<proteinExistence type="predicted"/>